<evidence type="ECO:0000313" key="10">
    <source>
        <dbReference type="Proteomes" id="UP000030693"/>
    </source>
</evidence>
<dbReference type="RefSeq" id="XP_009492255.1">
    <property type="nucleotide sequence ID" value="XM_009493980.1"/>
</dbReference>
<evidence type="ECO:0000256" key="1">
    <source>
        <dbReference type="ARBA" id="ARBA00004141"/>
    </source>
</evidence>
<gene>
    <name evidence="9" type="ORF">H696_00145</name>
</gene>
<dbReference type="PANTHER" id="PTHR31247">
    <property type="entry name" value="TRANSMEMBRANE PROTEIN 198 FAMILY MEMBER"/>
    <property type="match status" value="1"/>
</dbReference>
<feature type="transmembrane region" description="Helical" evidence="7">
    <location>
        <begin position="128"/>
        <end position="146"/>
    </location>
</feature>
<sequence length="239" mass="25932">MAAYASATSISAEAIILGIVCILIGLLMTFAGYRLYKIVLFVAAFLLGYWVCYTIMVNANNDYGDNEDWILFGSSVGAGLLTAIVVMLLVSCLVPLGLFVLGALGGFFLAIWILSFIDPNSAIHEDEWRWLFICGMMLLVGVLAAVLRKPIIVTTTAISGAFVLFYGIDQFAETGFADLVENVLNHGRDIQPGPLSDAEIAMLSCCAATAVLGIIVQIVTTRRLKNQERSKRSAYEMIN</sequence>
<evidence type="ECO:0000313" key="9">
    <source>
        <dbReference type="EMBL" id="KCV72554.1"/>
    </source>
</evidence>
<keyword evidence="10" id="KW-1185">Reference proteome</keyword>
<keyword evidence="3 7" id="KW-0812">Transmembrane</keyword>
<evidence type="ECO:0000256" key="6">
    <source>
        <dbReference type="ARBA" id="ARBA00049737"/>
    </source>
</evidence>
<comment type="subcellular location">
    <subcellularLocation>
        <location evidence="1">Membrane</location>
        <topology evidence="1">Multi-pass membrane protein</topology>
    </subcellularLocation>
</comment>
<feature type="transmembrane region" description="Helical" evidence="7">
    <location>
        <begin position="151"/>
        <end position="168"/>
    </location>
</feature>
<keyword evidence="5 7" id="KW-0472">Membrane</keyword>
<dbReference type="Pfam" id="PF13886">
    <property type="entry name" value="TM7S3_TM198"/>
    <property type="match status" value="1"/>
</dbReference>
<feature type="domain" description="TM7S3/TM198-like" evidence="8">
    <location>
        <begin position="18"/>
        <end position="218"/>
    </location>
</feature>
<dbReference type="STRING" id="691883.A0A058ZDW5"/>
<dbReference type="AlphaFoldDB" id="A0A058ZDW5"/>
<name>A0A058ZDW5_FONAL</name>
<dbReference type="GeneID" id="20524870"/>
<dbReference type="OrthoDB" id="102260at2759"/>
<evidence type="ECO:0000256" key="3">
    <source>
        <dbReference type="ARBA" id="ARBA00022692"/>
    </source>
</evidence>
<feature type="transmembrane region" description="Helical" evidence="7">
    <location>
        <begin position="38"/>
        <end position="57"/>
    </location>
</feature>
<feature type="transmembrane region" description="Helical" evidence="7">
    <location>
        <begin position="12"/>
        <end position="31"/>
    </location>
</feature>
<feature type="transmembrane region" description="Helical" evidence="7">
    <location>
        <begin position="96"/>
        <end position="116"/>
    </location>
</feature>
<evidence type="ECO:0000256" key="5">
    <source>
        <dbReference type="ARBA" id="ARBA00023136"/>
    </source>
</evidence>
<dbReference type="InterPro" id="IPR040236">
    <property type="entry name" value="TMEM198"/>
</dbReference>
<keyword evidence="4 7" id="KW-1133">Transmembrane helix</keyword>
<accession>A0A058ZDW5</accession>
<dbReference type="OMA" id="MFIVGFY"/>
<proteinExistence type="inferred from homology"/>
<feature type="transmembrane region" description="Helical" evidence="7">
    <location>
        <begin position="69"/>
        <end position="89"/>
    </location>
</feature>
<dbReference type="InterPro" id="IPR025256">
    <property type="entry name" value="TM7S3/TM198-like_dom"/>
</dbReference>
<dbReference type="Proteomes" id="UP000030693">
    <property type="component" value="Unassembled WGS sequence"/>
</dbReference>
<evidence type="ECO:0000256" key="7">
    <source>
        <dbReference type="SAM" id="Phobius"/>
    </source>
</evidence>
<dbReference type="PANTHER" id="PTHR31247:SF5">
    <property type="entry name" value="DUF4203 DOMAIN-CONTAINING PROTEIN"/>
    <property type="match status" value="1"/>
</dbReference>
<comment type="similarity">
    <text evidence="2">Belongs to the TMEM198 family.</text>
</comment>
<organism evidence="9">
    <name type="scientific">Fonticula alba</name>
    <name type="common">Slime mold</name>
    <dbReference type="NCBI Taxonomy" id="691883"/>
    <lineage>
        <taxon>Eukaryota</taxon>
        <taxon>Rotosphaerida</taxon>
        <taxon>Fonticulaceae</taxon>
        <taxon>Fonticula</taxon>
    </lineage>
</organism>
<evidence type="ECO:0000256" key="2">
    <source>
        <dbReference type="ARBA" id="ARBA00006244"/>
    </source>
</evidence>
<dbReference type="GO" id="GO:0005886">
    <property type="term" value="C:plasma membrane"/>
    <property type="evidence" value="ECO:0007669"/>
    <property type="project" value="TreeGrafter"/>
</dbReference>
<evidence type="ECO:0000259" key="8">
    <source>
        <dbReference type="Pfam" id="PF13886"/>
    </source>
</evidence>
<evidence type="ECO:0000256" key="4">
    <source>
        <dbReference type="ARBA" id="ARBA00022989"/>
    </source>
</evidence>
<reference evidence="9" key="1">
    <citation type="submission" date="2013-04" db="EMBL/GenBank/DDBJ databases">
        <title>The Genome Sequence of Fonticula alba ATCC 38817.</title>
        <authorList>
            <consortium name="The Broad Institute Genomics Platform"/>
            <person name="Russ C."/>
            <person name="Cuomo C."/>
            <person name="Burger G."/>
            <person name="Gray M.W."/>
            <person name="Holland P.W.H."/>
            <person name="King N."/>
            <person name="Lang F.B.F."/>
            <person name="Roger A.J."/>
            <person name="Ruiz-Trillo I."/>
            <person name="Brown M."/>
            <person name="Walker B."/>
            <person name="Young S."/>
            <person name="Zeng Q."/>
            <person name="Gargeya S."/>
            <person name="Fitzgerald M."/>
            <person name="Haas B."/>
            <person name="Abouelleil A."/>
            <person name="Allen A.W."/>
            <person name="Alvarado L."/>
            <person name="Arachchi H.M."/>
            <person name="Berlin A.M."/>
            <person name="Chapman S.B."/>
            <person name="Gainer-Dewar J."/>
            <person name="Goldberg J."/>
            <person name="Griggs A."/>
            <person name="Gujja S."/>
            <person name="Hansen M."/>
            <person name="Howarth C."/>
            <person name="Imamovic A."/>
            <person name="Ireland A."/>
            <person name="Larimer J."/>
            <person name="McCowan C."/>
            <person name="Murphy C."/>
            <person name="Pearson M."/>
            <person name="Poon T.W."/>
            <person name="Priest M."/>
            <person name="Roberts A."/>
            <person name="Saif S."/>
            <person name="Shea T."/>
            <person name="Sisk P."/>
            <person name="Sykes S."/>
            <person name="Wortman J."/>
            <person name="Nusbaum C."/>
            <person name="Birren B."/>
        </authorList>
    </citation>
    <scope>NUCLEOTIDE SEQUENCE [LARGE SCALE GENOMIC DNA]</scope>
    <source>
        <strain evidence="9">ATCC 38817</strain>
    </source>
</reference>
<protein>
    <recommendedName>
        <fullName evidence="6">Transmembrane protein 198</fullName>
    </recommendedName>
</protein>
<dbReference type="eggNOG" id="ENOG502S6N0">
    <property type="taxonomic scope" value="Eukaryota"/>
</dbReference>
<feature type="transmembrane region" description="Helical" evidence="7">
    <location>
        <begin position="200"/>
        <end position="220"/>
    </location>
</feature>
<dbReference type="EMBL" id="KB932201">
    <property type="protein sequence ID" value="KCV72554.1"/>
    <property type="molecule type" value="Genomic_DNA"/>
</dbReference>